<feature type="domain" description="Nucleotidyl transferase" evidence="6">
    <location>
        <begin position="1"/>
        <end position="193"/>
    </location>
</feature>
<dbReference type="Pfam" id="PF00483">
    <property type="entry name" value="NTP_transferase"/>
    <property type="match status" value="1"/>
</dbReference>
<dbReference type="SUPFAM" id="SSF53448">
    <property type="entry name" value="Nucleotide-diphospho-sugar transferases"/>
    <property type="match status" value="1"/>
</dbReference>
<evidence type="ECO:0000256" key="1">
    <source>
        <dbReference type="ARBA" id="ARBA00004823"/>
    </source>
</evidence>
<evidence type="ECO:0000256" key="3">
    <source>
        <dbReference type="ARBA" id="ARBA00012387"/>
    </source>
</evidence>
<dbReference type="FunCoup" id="A0A3P7G158">
    <property type="interactions" value="1642"/>
</dbReference>
<dbReference type="FunFam" id="3.90.550.10:FF:000013">
    <property type="entry name" value="mannose-1-phosphate guanyltransferase beta"/>
    <property type="match status" value="1"/>
</dbReference>
<evidence type="ECO:0000256" key="4">
    <source>
        <dbReference type="ARBA" id="ARBA00022679"/>
    </source>
</evidence>
<reference evidence="7 8" key="1">
    <citation type="submission" date="2018-11" db="EMBL/GenBank/DDBJ databases">
        <authorList>
            <consortium name="Pathogen Informatics"/>
        </authorList>
    </citation>
    <scope>NUCLEOTIDE SEQUENCE [LARGE SCALE GENOMIC DNA]</scope>
</reference>
<accession>A0A3P7G158</accession>
<organism evidence="7 8">
    <name type="scientific">Wuchereria bancrofti</name>
    <dbReference type="NCBI Taxonomy" id="6293"/>
    <lineage>
        <taxon>Eukaryota</taxon>
        <taxon>Metazoa</taxon>
        <taxon>Ecdysozoa</taxon>
        <taxon>Nematoda</taxon>
        <taxon>Chromadorea</taxon>
        <taxon>Rhabditida</taxon>
        <taxon>Spirurina</taxon>
        <taxon>Spiruromorpha</taxon>
        <taxon>Filarioidea</taxon>
        <taxon>Onchocercidae</taxon>
        <taxon>Wuchereria</taxon>
    </lineage>
</organism>
<dbReference type="Gene3D" id="3.90.550.10">
    <property type="entry name" value="Spore Coat Polysaccharide Biosynthesis Protein SpsA, Chain A"/>
    <property type="match status" value="1"/>
</dbReference>
<dbReference type="InParanoid" id="A0A3P7G158"/>
<evidence type="ECO:0000256" key="5">
    <source>
        <dbReference type="ARBA" id="ARBA00065107"/>
    </source>
</evidence>
<comment type="similarity">
    <text evidence="2">Belongs to the transferase hexapeptide repeat family.</text>
</comment>
<evidence type="ECO:0000256" key="2">
    <source>
        <dbReference type="ARBA" id="ARBA00007274"/>
    </source>
</evidence>
<proteinExistence type="inferred from homology"/>
<comment type="pathway">
    <text evidence="1">Nucleotide-sugar biosynthesis; GDP-alpha-D-mannose biosynthesis; GDP-alpha-D-mannose from alpha-D-mannose 1-phosphate (GTP route): step 1/1.</text>
</comment>
<gene>
    <name evidence="7" type="ORF">WBA_LOCUS9418</name>
</gene>
<evidence type="ECO:0000313" key="8">
    <source>
        <dbReference type="Proteomes" id="UP000270924"/>
    </source>
</evidence>
<dbReference type="OrthoDB" id="1733332at2759"/>
<dbReference type="Proteomes" id="UP000270924">
    <property type="component" value="Unassembled WGS sequence"/>
</dbReference>
<evidence type="ECO:0000259" key="6">
    <source>
        <dbReference type="Pfam" id="PF00483"/>
    </source>
</evidence>
<dbReference type="InterPro" id="IPR050486">
    <property type="entry name" value="Mannose-1P_guanyltransferase"/>
</dbReference>
<dbReference type="GO" id="GO:0004475">
    <property type="term" value="F:mannose-1-phosphate guanylyltransferase (GTP) activity"/>
    <property type="evidence" value="ECO:0007669"/>
    <property type="project" value="UniProtKB-EC"/>
</dbReference>
<dbReference type="EMBL" id="UYWW01009256">
    <property type="protein sequence ID" value="VDM16518.1"/>
    <property type="molecule type" value="Genomic_DNA"/>
</dbReference>
<dbReference type="OMA" id="YWRAIDT"/>
<keyword evidence="4" id="KW-0808">Transferase</keyword>
<sequence length="218" mass="24613">MEALVAAGVDTVILAVSYRAELLEQQMKQYADQLSIEVDFSVEDVPLGTAGPLALIKDRLKGNEPFFVLNSDIICEFPLREMIEFHMNHGHEGTIAVTKVEEPSKYGVCLFNEKTGKIDSFVEKPEEYVGNKINAGLYVLSPSVLDRISLRPTSIEKEVFPEMAKYGELYAFELPGFWMDVGQPKDFLTGENFFCFNSELCMRLYLKHLRDKSPSLLA</sequence>
<dbReference type="InterPro" id="IPR005835">
    <property type="entry name" value="NTP_transferase_dom"/>
</dbReference>
<comment type="subunit">
    <text evidence="5">Component of the GMPPA-GMPPB mannose-1-phosphate guanylyltransferase complex composed of 4 GMPPA subunits and 8 tag-335/GMPPB subunits; the complex is organized into three layers, a central layer made up of 2 GMPPA dimers sandwiched between two layers each made up of 2 tag-335/GMPPB dimers. Catalytic activity of tag-335/GMPPB is reduced when part of the complex and binding of GDP-alpha-D-Mannose by GMPPA induces allosteric feedback inhibition of tag-335/GMPPB.</text>
</comment>
<name>A0A3P7G158_WUCBA</name>
<evidence type="ECO:0000313" key="7">
    <source>
        <dbReference type="EMBL" id="VDM16518.1"/>
    </source>
</evidence>
<feature type="non-terminal residue" evidence="7">
    <location>
        <position position="218"/>
    </location>
</feature>
<protein>
    <recommendedName>
        <fullName evidence="3">mannose-1-phosphate guanylyltransferase</fullName>
        <ecNumber evidence="3">2.7.7.13</ecNumber>
    </recommendedName>
</protein>
<keyword evidence="8" id="KW-1185">Reference proteome</keyword>
<dbReference type="EC" id="2.7.7.13" evidence="3"/>
<dbReference type="PANTHER" id="PTHR22572">
    <property type="entry name" value="SUGAR-1-PHOSPHATE GUANYL TRANSFERASE"/>
    <property type="match status" value="1"/>
</dbReference>
<dbReference type="InterPro" id="IPR029044">
    <property type="entry name" value="Nucleotide-diphossugar_trans"/>
</dbReference>
<dbReference type="AlphaFoldDB" id="A0A3P7G158"/>